<dbReference type="GO" id="GO:0071949">
    <property type="term" value="F:FAD binding"/>
    <property type="evidence" value="ECO:0007669"/>
    <property type="project" value="InterPro"/>
</dbReference>
<dbReference type="InterPro" id="IPR016171">
    <property type="entry name" value="Vanillyl_alc_oxidase_C-sub2"/>
</dbReference>
<dbReference type="PROSITE" id="PS51387">
    <property type="entry name" value="FAD_PCMH"/>
    <property type="match status" value="1"/>
</dbReference>
<dbReference type="SUPFAM" id="SSF55103">
    <property type="entry name" value="FAD-linked oxidases, C-terminal domain"/>
    <property type="match status" value="1"/>
</dbReference>
<dbReference type="InterPro" id="IPR036318">
    <property type="entry name" value="FAD-bd_PCMH-like_sf"/>
</dbReference>
<comment type="catalytic activity">
    <reaction evidence="7">
        <text>(R)-lactate + 2 Fe(III)-[cytochrome c] = 2 Fe(II)-[cytochrome c] + pyruvate + 2 H(+)</text>
        <dbReference type="Rhea" id="RHEA:13521"/>
        <dbReference type="Rhea" id="RHEA-COMP:10350"/>
        <dbReference type="Rhea" id="RHEA-COMP:14399"/>
        <dbReference type="ChEBI" id="CHEBI:15361"/>
        <dbReference type="ChEBI" id="CHEBI:15378"/>
        <dbReference type="ChEBI" id="CHEBI:16004"/>
        <dbReference type="ChEBI" id="CHEBI:29033"/>
        <dbReference type="ChEBI" id="CHEBI:29034"/>
        <dbReference type="EC" id="1.1.2.4"/>
    </reaction>
</comment>
<dbReference type="FunFam" id="3.30.70.2190:FF:000001">
    <property type="entry name" value="D-2-hydroxyglutarate dehydrogenase mitochondrial"/>
    <property type="match status" value="1"/>
</dbReference>
<dbReference type="FunFam" id="3.30.465.10:FF:000001">
    <property type="entry name" value="D-2-hydroxyglutarate dehydrogenase, mitochondrial"/>
    <property type="match status" value="1"/>
</dbReference>
<dbReference type="Gene3D" id="3.30.465.10">
    <property type="match status" value="1"/>
</dbReference>
<evidence type="ECO:0000256" key="5">
    <source>
        <dbReference type="ARBA" id="ARBA00023002"/>
    </source>
</evidence>
<comment type="caution">
    <text evidence="9">The sequence shown here is derived from an EMBL/GenBank/DDBJ whole genome shotgun (WGS) entry which is preliminary data.</text>
</comment>
<dbReference type="InterPro" id="IPR006094">
    <property type="entry name" value="Oxid_FAD_bind_N"/>
</dbReference>
<dbReference type="InterPro" id="IPR051264">
    <property type="entry name" value="FAD-oxidored/transferase_4"/>
</dbReference>
<dbReference type="InterPro" id="IPR004113">
    <property type="entry name" value="FAD-bd_oxidored_4_C"/>
</dbReference>
<dbReference type="PANTHER" id="PTHR43716:SF1">
    <property type="entry name" value="D-2-HYDROXYGLUTARATE DEHYDROGENASE, MITOCHONDRIAL"/>
    <property type="match status" value="1"/>
</dbReference>
<keyword evidence="4" id="KW-0274">FAD</keyword>
<dbReference type="Proteomes" id="UP000439903">
    <property type="component" value="Unassembled WGS sequence"/>
</dbReference>
<reference evidence="9 10" key="1">
    <citation type="journal article" date="2019" name="Environ. Microbiol.">
        <title>At the nexus of three kingdoms: the genome of the mycorrhizal fungus Gigaspora margarita provides insights into plant, endobacterial and fungal interactions.</title>
        <authorList>
            <person name="Venice F."/>
            <person name="Ghignone S."/>
            <person name="Salvioli di Fossalunga A."/>
            <person name="Amselem J."/>
            <person name="Novero M."/>
            <person name="Xianan X."/>
            <person name="Sedzielewska Toro K."/>
            <person name="Morin E."/>
            <person name="Lipzen A."/>
            <person name="Grigoriev I.V."/>
            <person name="Henrissat B."/>
            <person name="Martin F.M."/>
            <person name="Bonfante P."/>
        </authorList>
    </citation>
    <scope>NUCLEOTIDE SEQUENCE [LARGE SCALE GENOMIC DNA]</scope>
    <source>
        <strain evidence="9 10">BEG34</strain>
    </source>
</reference>
<dbReference type="Gene3D" id="1.10.45.10">
    <property type="entry name" value="Vanillyl-alcohol Oxidase, Chain A, domain 4"/>
    <property type="match status" value="1"/>
</dbReference>
<dbReference type="InterPro" id="IPR016167">
    <property type="entry name" value="FAD-bd_PCMH_sub1"/>
</dbReference>
<name>A0A8H3XJP5_GIGMA</name>
<dbReference type="EMBL" id="WTPW01000854">
    <property type="protein sequence ID" value="KAF0474584.1"/>
    <property type="molecule type" value="Genomic_DNA"/>
</dbReference>
<dbReference type="OrthoDB" id="5332616at2759"/>
<feature type="domain" description="FAD-binding PCMH-type" evidence="8">
    <location>
        <begin position="117"/>
        <end position="296"/>
    </location>
</feature>
<evidence type="ECO:0000313" key="9">
    <source>
        <dbReference type="EMBL" id="KAF0474584.1"/>
    </source>
</evidence>
<protein>
    <recommendedName>
        <fullName evidence="6">D-lactate dehydrogenase (cytochrome)</fullName>
        <ecNumber evidence="6">1.1.2.4</ecNumber>
    </recommendedName>
</protein>
<dbReference type="Gene3D" id="3.30.70.2190">
    <property type="match status" value="1"/>
</dbReference>
<dbReference type="Pfam" id="PF02913">
    <property type="entry name" value="FAD-oxidase_C"/>
    <property type="match status" value="1"/>
</dbReference>
<dbReference type="AlphaFoldDB" id="A0A8H3XJP5"/>
<dbReference type="FunFam" id="1.10.45.10:FF:000001">
    <property type="entry name" value="D-lactate dehydrogenase mitochondrial"/>
    <property type="match status" value="1"/>
</dbReference>
<keyword evidence="3" id="KW-0285">Flavoprotein</keyword>
<dbReference type="Gene3D" id="3.30.70.2740">
    <property type="match status" value="1"/>
</dbReference>
<comment type="cofactor">
    <cofactor evidence="1">
        <name>FAD</name>
        <dbReference type="ChEBI" id="CHEBI:57692"/>
    </cofactor>
</comment>
<comment type="similarity">
    <text evidence="2">Belongs to the FAD-binding oxidoreductase/transferase type 4 family.</text>
</comment>
<accession>A0A8H3XJP5</accession>
<dbReference type="PANTHER" id="PTHR43716">
    <property type="entry name" value="D-2-HYDROXYGLUTARATE DEHYDROGENASE, MITOCHONDRIAL"/>
    <property type="match status" value="1"/>
</dbReference>
<evidence type="ECO:0000256" key="3">
    <source>
        <dbReference type="ARBA" id="ARBA00022630"/>
    </source>
</evidence>
<dbReference type="SUPFAM" id="SSF56176">
    <property type="entry name" value="FAD-binding/transporter-associated domain-like"/>
    <property type="match status" value="1"/>
</dbReference>
<keyword evidence="5" id="KW-0560">Oxidoreductase</keyword>
<evidence type="ECO:0000259" key="8">
    <source>
        <dbReference type="PROSITE" id="PS51387"/>
    </source>
</evidence>
<dbReference type="GO" id="GO:0005739">
    <property type="term" value="C:mitochondrion"/>
    <property type="evidence" value="ECO:0007669"/>
    <property type="project" value="TreeGrafter"/>
</dbReference>
<dbReference type="InterPro" id="IPR016164">
    <property type="entry name" value="FAD-linked_Oxase-like_C"/>
</dbReference>
<dbReference type="GO" id="GO:0004458">
    <property type="term" value="F:D-lactate dehydrogenase (cytochrome) activity"/>
    <property type="evidence" value="ECO:0007669"/>
    <property type="project" value="UniProtKB-EC"/>
</dbReference>
<evidence type="ECO:0000256" key="6">
    <source>
        <dbReference type="ARBA" id="ARBA00038897"/>
    </source>
</evidence>
<evidence type="ECO:0000256" key="2">
    <source>
        <dbReference type="ARBA" id="ARBA00008000"/>
    </source>
</evidence>
<dbReference type="InterPro" id="IPR016166">
    <property type="entry name" value="FAD-bd_PCMH"/>
</dbReference>
<dbReference type="InterPro" id="IPR016169">
    <property type="entry name" value="FAD-bd_PCMH_sub2"/>
</dbReference>
<gene>
    <name evidence="9" type="ORF">F8M41_024731</name>
</gene>
<keyword evidence="10" id="KW-1185">Reference proteome</keyword>
<evidence type="ECO:0000256" key="7">
    <source>
        <dbReference type="ARBA" id="ARBA00051436"/>
    </source>
</evidence>
<dbReference type="FunFam" id="3.30.43.10:FF:000002">
    <property type="entry name" value="D-2-hydroxyglutarate dehydrogenase, mitochondrial"/>
    <property type="match status" value="1"/>
</dbReference>
<sequence>MIMKISRNLSRFISHKDVFSCRFRNSVITSFNNRRNYTSLENDMTTKDIPKKNISNEEIRFTADVHSYLKRNPNFKNLSQDDISYFQSILPSNALTIESDSNQEELMAYNVDWLRIHRGKSKLVVKPKTTAQVSNIVKYCNEKKLAIVPQGGNTGLVGGSTPIFDEIIISTKNLNQIREFNPISSTLICDSGCILEILDNYLADRGHMMPLDIGSKGSCHIGGNVATNAGGVRYVRYGSLHGSILGLEVVLPDGTILDNLSTLRKDNTGYDIKQLFIGSEGTLGIITGVSILTPRCHKAINVAVLGLNSFENVQNAFITSKEMLTEILSAFEFWDAKSLKIVKTHLDQSAKFPLDEYPFYAIIETGGSNKDHDEEKLSEFLETVMEKGIVKNGIIAQDNTQMKSLWSIREGIPDASMKAGSAYFYDISIPIPVMYKIVEDVISKLKNAGLYGKPVTDVLGFGHVGDGNLHLTIITESYSPKIINLVESCINEWTEKYKGSLSAEHGIGLMKSKILKNSKPKVMVDIMRKMKYIFDPNGIMNPYKFFPY</sequence>
<organism evidence="9 10">
    <name type="scientific">Gigaspora margarita</name>
    <dbReference type="NCBI Taxonomy" id="4874"/>
    <lineage>
        <taxon>Eukaryota</taxon>
        <taxon>Fungi</taxon>
        <taxon>Fungi incertae sedis</taxon>
        <taxon>Mucoromycota</taxon>
        <taxon>Glomeromycotina</taxon>
        <taxon>Glomeromycetes</taxon>
        <taxon>Diversisporales</taxon>
        <taxon>Gigasporaceae</taxon>
        <taxon>Gigaspora</taxon>
    </lineage>
</organism>
<evidence type="ECO:0000256" key="4">
    <source>
        <dbReference type="ARBA" id="ARBA00022827"/>
    </source>
</evidence>
<evidence type="ECO:0000256" key="1">
    <source>
        <dbReference type="ARBA" id="ARBA00001974"/>
    </source>
</evidence>
<evidence type="ECO:0000313" key="10">
    <source>
        <dbReference type="Proteomes" id="UP000439903"/>
    </source>
</evidence>
<proteinExistence type="inferred from homology"/>
<dbReference type="Pfam" id="PF01565">
    <property type="entry name" value="FAD_binding_4"/>
    <property type="match status" value="1"/>
</dbReference>
<dbReference type="EC" id="1.1.2.4" evidence="6"/>
<dbReference type="Gene3D" id="3.30.43.10">
    <property type="entry name" value="Uridine Diphospho-n-acetylenolpyruvylglucosamine Reductase, domain 2"/>
    <property type="match status" value="1"/>
</dbReference>